<dbReference type="PANTHER" id="PTHR23088">
    <property type="entry name" value="NITRILASE-RELATED"/>
    <property type="match status" value="1"/>
</dbReference>
<protein>
    <submittedName>
        <fullName evidence="3">Amidohydrolase</fullName>
    </submittedName>
</protein>
<proteinExistence type="inferred from homology"/>
<feature type="domain" description="CN hydrolase" evidence="2">
    <location>
        <begin position="1"/>
        <end position="242"/>
    </location>
</feature>
<dbReference type="PANTHER" id="PTHR23088:SF27">
    <property type="entry name" value="DEAMINATED GLUTATHIONE AMIDASE"/>
    <property type="match status" value="1"/>
</dbReference>
<dbReference type="CDD" id="cd07581">
    <property type="entry name" value="nitrilase_3"/>
    <property type="match status" value="1"/>
</dbReference>
<gene>
    <name evidence="3" type="ORF">AN963_27165</name>
</gene>
<dbReference type="EMBL" id="LJJB01000013">
    <property type="protein sequence ID" value="KQL45007.1"/>
    <property type="molecule type" value="Genomic_DNA"/>
</dbReference>
<evidence type="ECO:0000313" key="4">
    <source>
        <dbReference type="Proteomes" id="UP000051063"/>
    </source>
</evidence>
<dbReference type="Pfam" id="PF00795">
    <property type="entry name" value="CN_hydrolase"/>
    <property type="match status" value="1"/>
</dbReference>
<dbReference type="InterPro" id="IPR003010">
    <property type="entry name" value="C-N_Hydrolase"/>
</dbReference>
<organism evidence="3 4">
    <name type="scientific">Brevibacillus choshinensis</name>
    <dbReference type="NCBI Taxonomy" id="54911"/>
    <lineage>
        <taxon>Bacteria</taxon>
        <taxon>Bacillati</taxon>
        <taxon>Bacillota</taxon>
        <taxon>Bacilli</taxon>
        <taxon>Bacillales</taxon>
        <taxon>Paenibacillaceae</taxon>
        <taxon>Brevibacillus</taxon>
    </lineage>
</organism>
<comment type="caution">
    <text evidence="3">The sequence shown here is derived from an EMBL/GenBank/DDBJ whole genome shotgun (WGS) entry which is preliminary data.</text>
</comment>
<evidence type="ECO:0000256" key="1">
    <source>
        <dbReference type="ARBA" id="ARBA00010613"/>
    </source>
</evidence>
<dbReference type="RefSeq" id="WP_055747601.1">
    <property type="nucleotide sequence ID" value="NZ_LJJB01000013.1"/>
</dbReference>
<sequence length="265" mass="29093">MKVAIAQLTSTMDKAENLQKAVTYIAKAKASGADFVILPEMYLAPATPKTGVTPAQVAEPLDGPFVTGLAQAARDHGVYVVCGMYEKIDHDPNRAYNTTVFLNRSGELIHTYRKTHLYDAFSFVESEAIAAGDNPYQVVETEFGKIGLMVCYEVRFPEIARQFALQGADILFVPAGWVAGAMKEDHWETLVRARAIENTMFVCAADQVGNIFAGRSLIVDPMGVVLASAGEEETLIVAELDLDRIQRVRSKLPSVANRRAEFYIN</sequence>
<evidence type="ECO:0000259" key="2">
    <source>
        <dbReference type="PROSITE" id="PS50263"/>
    </source>
</evidence>
<dbReference type="PROSITE" id="PS50263">
    <property type="entry name" value="CN_HYDROLASE"/>
    <property type="match status" value="1"/>
</dbReference>
<evidence type="ECO:0000313" key="3">
    <source>
        <dbReference type="EMBL" id="KQL45007.1"/>
    </source>
</evidence>
<accession>A0ABR5N3C0</accession>
<dbReference type="Gene3D" id="3.60.110.10">
    <property type="entry name" value="Carbon-nitrogen hydrolase"/>
    <property type="match status" value="1"/>
</dbReference>
<keyword evidence="4" id="KW-1185">Reference proteome</keyword>
<dbReference type="Proteomes" id="UP000051063">
    <property type="component" value="Unassembled WGS sequence"/>
</dbReference>
<dbReference type="InterPro" id="IPR036526">
    <property type="entry name" value="C-N_Hydrolase_sf"/>
</dbReference>
<name>A0ABR5N3C0_BRECH</name>
<comment type="similarity">
    <text evidence="1">Belongs to the carbon-nitrogen hydrolase superfamily. NIT1/NIT2 family.</text>
</comment>
<dbReference type="SUPFAM" id="SSF56317">
    <property type="entry name" value="Carbon-nitrogen hydrolase"/>
    <property type="match status" value="1"/>
</dbReference>
<reference evidence="3 4" key="1">
    <citation type="submission" date="2015-09" db="EMBL/GenBank/DDBJ databases">
        <title>Genome sequencing project for genomic taxonomy and phylogenomics of Bacillus-like bacteria.</title>
        <authorList>
            <person name="Liu B."/>
            <person name="Wang J."/>
            <person name="Zhu Y."/>
            <person name="Liu G."/>
            <person name="Chen Q."/>
            <person name="Chen Z."/>
            <person name="Lan J."/>
            <person name="Che J."/>
            <person name="Ge C."/>
            <person name="Shi H."/>
            <person name="Pan Z."/>
            <person name="Liu X."/>
        </authorList>
    </citation>
    <scope>NUCLEOTIDE SEQUENCE [LARGE SCALE GENOMIC DNA]</scope>
    <source>
        <strain evidence="3 4">DSM 8552</strain>
    </source>
</reference>